<dbReference type="HOGENOM" id="CLU_054590_2_3_1"/>
<accession>A0A060SW19</accession>
<evidence type="ECO:0000259" key="1">
    <source>
        <dbReference type="Pfam" id="PF01738"/>
    </source>
</evidence>
<comment type="caution">
    <text evidence="2">The sequence shown here is derived from an EMBL/GenBank/DDBJ whole genome shotgun (WGS) entry which is preliminary data.</text>
</comment>
<dbReference type="OMA" id="ASRICRI"/>
<dbReference type="STRING" id="5643.A0A060SW19"/>
<dbReference type="InterPro" id="IPR002925">
    <property type="entry name" value="Dienelactn_hydro"/>
</dbReference>
<dbReference type="Pfam" id="PF01738">
    <property type="entry name" value="DLH"/>
    <property type="match status" value="1"/>
</dbReference>
<dbReference type="PANTHER" id="PTHR17630:SF105">
    <property type="entry name" value="DIENELACTONE HYDROLASE FAMILY PROTEIN (AFU_ORTHOLOGUE AFUA_4G08790)"/>
    <property type="match status" value="1"/>
</dbReference>
<dbReference type="SUPFAM" id="SSF53474">
    <property type="entry name" value="alpha/beta-Hydrolases"/>
    <property type="match status" value="1"/>
</dbReference>
<protein>
    <recommendedName>
        <fullName evidence="1">Dienelactone hydrolase domain-containing protein</fullName>
    </recommendedName>
</protein>
<proteinExistence type="predicted"/>
<dbReference type="InterPro" id="IPR029058">
    <property type="entry name" value="AB_hydrolase_fold"/>
</dbReference>
<dbReference type="EMBL" id="CCBP010000406">
    <property type="protein sequence ID" value="CDO76693.1"/>
    <property type="molecule type" value="Genomic_DNA"/>
</dbReference>
<feature type="domain" description="Dienelactone hydrolase" evidence="1">
    <location>
        <begin position="26"/>
        <end position="256"/>
    </location>
</feature>
<evidence type="ECO:0000313" key="2">
    <source>
        <dbReference type="EMBL" id="CDO76693.1"/>
    </source>
</evidence>
<gene>
    <name evidence="2" type="ORF">BN946_scf184975.g2</name>
</gene>
<dbReference type="Gene3D" id="3.40.50.1820">
    <property type="entry name" value="alpha/beta hydrolase"/>
    <property type="match status" value="1"/>
</dbReference>
<dbReference type="Proteomes" id="UP000029665">
    <property type="component" value="Unassembled WGS sequence"/>
</dbReference>
<organism evidence="2 3">
    <name type="scientific">Pycnoporus cinnabarinus</name>
    <name type="common">Cinnabar-red polypore</name>
    <name type="synonym">Trametes cinnabarina</name>
    <dbReference type="NCBI Taxonomy" id="5643"/>
    <lineage>
        <taxon>Eukaryota</taxon>
        <taxon>Fungi</taxon>
        <taxon>Dikarya</taxon>
        <taxon>Basidiomycota</taxon>
        <taxon>Agaricomycotina</taxon>
        <taxon>Agaricomycetes</taxon>
        <taxon>Polyporales</taxon>
        <taxon>Polyporaceae</taxon>
        <taxon>Trametes</taxon>
    </lineage>
</organism>
<dbReference type="GO" id="GO:0016787">
    <property type="term" value="F:hydrolase activity"/>
    <property type="evidence" value="ECO:0007669"/>
    <property type="project" value="InterPro"/>
</dbReference>
<dbReference type="OrthoDB" id="10019231at2759"/>
<evidence type="ECO:0000313" key="3">
    <source>
        <dbReference type="Proteomes" id="UP000029665"/>
    </source>
</evidence>
<dbReference type="AlphaFoldDB" id="A0A060SW19"/>
<dbReference type="PANTHER" id="PTHR17630">
    <property type="entry name" value="DIENELACTONE HYDROLASE"/>
    <property type="match status" value="1"/>
</dbReference>
<reference evidence="2" key="1">
    <citation type="submission" date="2014-01" db="EMBL/GenBank/DDBJ databases">
        <title>The genome of the white-rot fungus Pycnoporus cinnabarinus: a basidiomycete model with a versatile arsenal for lignocellulosic biomass breakdown.</title>
        <authorList>
            <person name="Levasseur A."/>
            <person name="Lomascolo A."/>
            <person name="Ruiz-Duenas F.J."/>
            <person name="Uzan E."/>
            <person name="Piumi F."/>
            <person name="Kues U."/>
            <person name="Ram A.F.J."/>
            <person name="Murat C."/>
            <person name="Haon M."/>
            <person name="Benoit I."/>
            <person name="Arfi Y."/>
            <person name="Chevret D."/>
            <person name="Drula E."/>
            <person name="Kwon M.J."/>
            <person name="Gouret P."/>
            <person name="Lesage-Meessen L."/>
            <person name="Lombard V."/>
            <person name="Mariette J."/>
            <person name="Noirot C."/>
            <person name="Park J."/>
            <person name="Patyshakuliyeva A."/>
            <person name="Wieneger R.A.B."/>
            <person name="Wosten H.A.B."/>
            <person name="Martin F."/>
            <person name="Coutinho P.M."/>
            <person name="de Vries R."/>
            <person name="Martinez A.T."/>
            <person name="Klopp C."/>
            <person name="Pontarotti P."/>
            <person name="Henrissat B."/>
            <person name="Record E."/>
        </authorList>
    </citation>
    <scope>NUCLEOTIDE SEQUENCE [LARGE SCALE GENOMIC DNA]</scope>
    <source>
        <strain evidence="2">BRFM137</strain>
    </source>
</reference>
<name>A0A060SW19_PYCCI</name>
<sequence>MSFPGCVTGSLHVGTPQGTETKVGGINAYVVGDADSQRVIVFGCDIFGWRFVNNRLLADEYASHGFRVVVPDFFNGWELPRWTLNANDPVRERKSLFTRFVLVPLSLFVIAPWVLRNLPRQVSAISTVTAALRAPTPSPKVGYVGFCWGGRFAISQNHLFDATVSAHPGLVKFPNELDGIKKPFSLAVAADDPYFDRMRAQETERILKERGLTDVQVVVYEGVQHGWTARANLAHPVQKKARDDAVKQVVNWFGRHLS</sequence>
<keyword evidence="3" id="KW-1185">Reference proteome</keyword>